<feature type="region of interest" description="Disordered" evidence="5">
    <location>
        <begin position="575"/>
        <end position="603"/>
    </location>
</feature>
<feature type="compositionally biased region" description="Low complexity" evidence="5">
    <location>
        <begin position="691"/>
        <end position="705"/>
    </location>
</feature>
<dbReference type="CDD" id="cd17039">
    <property type="entry name" value="Ubl_ubiquitin_like"/>
    <property type="match status" value="1"/>
</dbReference>
<feature type="compositionally biased region" description="Polar residues" evidence="5">
    <location>
        <begin position="325"/>
        <end position="349"/>
    </location>
</feature>
<proteinExistence type="predicted"/>
<dbReference type="GO" id="GO:0016020">
    <property type="term" value="C:membrane"/>
    <property type="evidence" value="ECO:0007669"/>
    <property type="project" value="UniProtKB-SubCell"/>
</dbReference>
<dbReference type="Proteomes" id="UP001201980">
    <property type="component" value="Unassembled WGS sequence"/>
</dbReference>
<feature type="compositionally biased region" description="Polar residues" evidence="5">
    <location>
        <begin position="140"/>
        <end position="150"/>
    </location>
</feature>
<evidence type="ECO:0000313" key="9">
    <source>
        <dbReference type="Proteomes" id="UP001201980"/>
    </source>
</evidence>
<dbReference type="InterPro" id="IPR000626">
    <property type="entry name" value="Ubiquitin-like_dom"/>
</dbReference>
<evidence type="ECO:0000256" key="1">
    <source>
        <dbReference type="ARBA" id="ARBA00004370"/>
    </source>
</evidence>
<dbReference type="EMBL" id="JAKWBI020000116">
    <property type="protein sequence ID" value="KAJ2902330.1"/>
    <property type="molecule type" value="Genomic_DNA"/>
</dbReference>
<feature type="transmembrane region" description="Helical" evidence="6">
    <location>
        <begin position="503"/>
        <end position="527"/>
    </location>
</feature>
<feature type="region of interest" description="Disordered" evidence="5">
    <location>
        <begin position="101"/>
        <end position="155"/>
    </location>
</feature>
<feature type="region of interest" description="Disordered" evidence="5">
    <location>
        <begin position="285"/>
        <end position="313"/>
    </location>
</feature>
<feature type="compositionally biased region" description="Low complexity" evidence="5">
    <location>
        <begin position="454"/>
        <end position="465"/>
    </location>
</feature>
<keyword evidence="9" id="KW-1185">Reference proteome</keyword>
<dbReference type="AlphaFoldDB" id="A0AAD5RSK2"/>
<keyword evidence="4 6" id="KW-0472">Membrane</keyword>
<dbReference type="PANTHER" id="PTHR12943">
    <property type="entry name" value="HOMOCYSTEINE-RESPONSIVE ENDOPLASMIC RETICULUM-RESIDENT UNIQUITIN-LIKE DOMAIN HERPUD PROTEIN FAMILY MEMBER"/>
    <property type="match status" value="1"/>
</dbReference>
<feature type="region of interest" description="Disordered" evidence="5">
    <location>
        <begin position="655"/>
        <end position="717"/>
    </location>
</feature>
<feature type="domain" description="Ubiquitin-like" evidence="7">
    <location>
        <begin position="19"/>
        <end position="103"/>
    </location>
</feature>
<evidence type="ECO:0000256" key="2">
    <source>
        <dbReference type="ARBA" id="ARBA00022692"/>
    </source>
</evidence>
<feature type="compositionally biased region" description="Polar residues" evidence="5">
    <location>
        <begin position="366"/>
        <end position="382"/>
    </location>
</feature>
<reference evidence="8" key="1">
    <citation type="submission" date="2022-07" db="EMBL/GenBank/DDBJ databases">
        <title>Draft genome sequence of Zalerion maritima ATCC 34329, a (micro)plastics degrading marine fungus.</title>
        <authorList>
            <person name="Paco A."/>
            <person name="Goncalves M.F.M."/>
            <person name="Rocha-Santos T.A.P."/>
            <person name="Alves A."/>
        </authorList>
    </citation>
    <scope>NUCLEOTIDE SEQUENCE</scope>
    <source>
        <strain evidence="8">ATCC 34329</strain>
    </source>
</reference>
<gene>
    <name evidence="8" type="ORF">MKZ38_000720</name>
</gene>
<dbReference type="Gene3D" id="3.10.20.90">
    <property type="entry name" value="Phosphatidylinositol 3-kinase Catalytic Subunit, Chain A, domain 1"/>
    <property type="match status" value="1"/>
</dbReference>
<feature type="compositionally biased region" description="Low complexity" evidence="5">
    <location>
        <begin position="387"/>
        <end position="396"/>
    </location>
</feature>
<dbReference type="SUPFAM" id="SSF54236">
    <property type="entry name" value="Ubiquitin-like"/>
    <property type="match status" value="1"/>
</dbReference>
<feature type="transmembrane region" description="Helical" evidence="6">
    <location>
        <begin position="533"/>
        <end position="558"/>
    </location>
</feature>
<keyword evidence="3 6" id="KW-1133">Transmembrane helix</keyword>
<comment type="caution">
    <text evidence="8">The sequence shown here is derived from an EMBL/GenBank/DDBJ whole genome shotgun (WGS) entry which is preliminary data.</text>
</comment>
<sequence length="717" mass="77686">MADQTLVPVQIAGPQERTLTIVIVTPGTEHPTKLENIGLRTTVGELKKMIKEQSPLHPTENRQRLIFHGRALLRDETTLIDALGEAMTRERETVTIHMAIRESGQDSNPTNPATATISSPALGNGSASSSSTLPRAGNPLQPNQPQMQTQHHLHQPRIARHQVPGGPANIFTPMNVPAAMAQQNRQFMAQWANHLHREGLNRQIINAQNQHRAAMNAGGQGSPTSQPSVLPTGYGQIPTASTPPPGYHHPLGTAAENTRGRSSPAPNLQPGMTRTIVREGVSPDGTHWRIVNQHPTPVDPSHRPPGNGGLSAQDIQNMLRNADATNTSQAVASAMQRSASNVSHQSGLQQPPVGVTTPLMPGSRPLSRTATPDATRTPSHGSSGLYPGASGASATGPAAVQPQVYLVQSPEGPRAILFNQTGTWYTPLVHAQPPSPVLLFNPGLAQPMPALAAQPAPTPTVANPQGLRQRHPQRGNGDGIGQRVVVQRRQNVRRIHPANAGGAAFLAHIWPHVWLFLRLGLFVWWFTGSETSWPRWIAIVSISTLIFLLNTGILNGVADQAWGPLRRHFENMIPLQAPRPRQNRRQGGAAPAAPGNQNDVAAREPNPADMAARLVEQRREGNAGWFVDQVRRVERASLLFLASLAPGIAERHIRHVEEEQQRRERERREREEAEQRAAQEREAAAANEGSNETTNEAQNTENAELAEGRNQGEPPAA</sequence>
<protein>
    <submittedName>
        <fullName evidence="8">Ubiquitin family protein</fullName>
    </submittedName>
</protein>
<evidence type="ECO:0000256" key="5">
    <source>
        <dbReference type="SAM" id="MobiDB-lite"/>
    </source>
</evidence>
<feature type="compositionally biased region" description="Low complexity" evidence="5">
    <location>
        <begin position="585"/>
        <end position="598"/>
    </location>
</feature>
<keyword evidence="2 6" id="KW-0812">Transmembrane</keyword>
<name>A0AAD5RSK2_9PEZI</name>
<dbReference type="GO" id="GO:0030968">
    <property type="term" value="P:endoplasmic reticulum unfolded protein response"/>
    <property type="evidence" value="ECO:0007669"/>
    <property type="project" value="TreeGrafter"/>
</dbReference>
<feature type="compositionally biased region" description="Polar residues" evidence="5">
    <location>
        <begin position="105"/>
        <end position="133"/>
    </location>
</feature>
<dbReference type="InterPro" id="IPR039751">
    <property type="entry name" value="HERPUD1/2"/>
</dbReference>
<feature type="region of interest" description="Disordered" evidence="5">
    <location>
        <begin position="238"/>
        <end position="271"/>
    </location>
</feature>
<dbReference type="InterPro" id="IPR029071">
    <property type="entry name" value="Ubiquitin-like_domsf"/>
</dbReference>
<evidence type="ECO:0000313" key="8">
    <source>
        <dbReference type="EMBL" id="KAJ2902330.1"/>
    </source>
</evidence>
<feature type="compositionally biased region" description="Basic and acidic residues" evidence="5">
    <location>
        <begin position="655"/>
        <end position="683"/>
    </location>
</feature>
<dbReference type="PANTHER" id="PTHR12943:SF27">
    <property type="entry name" value="HOMOCYSTEINE-INDUCED ENDOPLASMIC RETICULUM PROTEIN, ISOFORM A"/>
    <property type="match status" value="1"/>
</dbReference>
<evidence type="ECO:0000256" key="6">
    <source>
        <dbReference type="SAM" id="Phobius"/>
    </source>
</evidence>
<evidence type="ECO:0000256" key="4">
    <source>
        <dbReference type="ARBA" id="ARBA00023136"/>
    </source>
</evidence>
<feature type="region of interest" description="Disordered" evidence="5">
    <location>
        <begin position="325"/>
        <end position="396"/>
    </location>
</feature>
<evidence type="ECO:0000259" key="7">
    <source>
        <dbReference type="PROSITE" id="PS50053"/>
    </source>
</evidence>
<organism evidence="8 9">
    <name type="scientific">Zalerion maritima</name>
    <dbReference type="NCBI Taxonomy" id="339359"/>
    <lineage>
        <taxon>Eukaryota</taxon>
        <taxon>Fungi</taxon>
        <taxon>Dikarya</taxon>
        <taxon>Ascomycota</taxon>
        <taxon>Pezizomycotina</taxon>
        <taxon>Sordariomycetes</taxon>
        <taxon>Lulworthiomycetidae</taxon>
        <taxon>Lulworthiales</taxon>
        <taxon>Lulworthiaceae</taxon>
        <taxon>Zalerion</taxon>
    </lineage>
</organism>
<dbReference type="PROSITE" id="PS50053">
    <property type="entry name" value="UBIQUITIN_2"/>
    <property type="match status" value="1"/>
</dbReference>
<feature type="region of interest" description="Disordered" evidence="5">
    <location>
        <begin position="454"/>
        <end position="479"/>
    </location>
</feature>
<feature type="compositionally biased region" description="Polar residues" evidence="5">
    <location>
        <begin position="260"/>
        <end position="271"/>
    </location>
</feature>
<evidence type="ECO:0000256" key="3">
    <source>
        <dbReference type="ARBA" id="ARBA00022989"/>
    </source>
</evidence>
<comment type="subcellular location">
    <subcellularLocation>
        <location evidence="1">Membrane</location>
    </subcellularLocation>
</comment>
<accession>A0AAD5RSK2</accession>